<name>A0A1W0VYW4_SORBI</name>
<sequence length="51" mass="5706">MPQLVGPVLTSIDTSSLLGKKKTSTHARRSLLSFSRICIVKLIDQLHVRFL</sequence>
<proteinExistence type="predicted"/>
<dbReference type="Gramene" id="OQU87314">
    <property type="protein sequence ID" value="OQU87314"/>
    <property type="gene ID" value="SORBI_3003G252850"/>
</dbReference>
<evidence type="ECO:0000313" key="2">
    <source>
        <dbReference type="Proteomes" id="UP000000768"/>
    </source>
</evidence>
<dbReference type="AlphaFoldDB" id="A0A1W0VYW4"/>
<reference evidence="1 2" key="1">
    <citation type="journal article" date="2009" name="Nature">
        <title>The Sorghum bicolor genome and the diversification of grasses.</title>
        <authorList>
            <person name="Paterson A.H."/>
            <person name="Bowers J.E."/>
            <person name="Bruggmann R."/>
            <person name="Dubchak I."/>
            <person name="Grimwood J."/>
            <person name="Gundlach H."/>
            <person name="Haberer G."/>
            <person name="Hellsten U."/>
            <person name="Mitros T."/>
            <person name="Poliakov A."/>
            <person name="Schmutz J."/>
            <person name="Spannagl M."/>
            <person name="Tang H."/>
            <person name="Wang X."/>
            <person name="Wicker T."/>
            <person name="Bharti A.K."/>
            <person name="Chapman J."/>
            <person name="Feltus F.A."/>
            <person name="Gowik U."/>
            <person name="Grigoriev I.V."/>
            <person name="Lyons E."/>
            <person name="Maher C.A."/>
            <person name="Martis M."/>
            <person name="Narechania A."/>
            <person name="Otillar R.P."/>
            <person name="Penning B.W."/>
            <person name="Salamov A.A."/>
            <person name="Wang Y."/>
            <person name="Zhang L."/>
            <person name="Carpita N.C."/>
            <person name="Freeling M."/>
            <person name="Gingle A.R."/>
            <person name="Hash C.T."/>
            <person name="Keller B."/>
            <person name="Klein P."/>
            <person name="Kresovich S."/>
            <person name="McCann M.C."/>
            <person name="Ming R."/>
            <person name="Peterson D.G."/>
            <person name="Mehboob-ur-Rahman"/>
            <person name="Ware D."/>
            <person name="Westhoff P."/>
            <person name="Mayer K.F."/>
            <person name="Messing J."/>
            <person name="Rokhsar D.S."/>
        </authorList>
    </citation>
    <scope>NUCLEOTIDE SEQUENCE [LARGE SCALE GENOMIC DNA]</scope>
    <source>
        <strain evidence="2">cv. BTx623</strain>
    </source>
</reference>
<organism evidence="1 2">
    <name type="scientific">Sorghum bicolor</name>
    <name type="common">Sorghum</name>
    <name type="synonym">Sorghum vulgare</name>
    <dbReference type="NCBI Taxonomy" id="4558"/>
    <lineage>
        <taxon>Eukaryota</taxon>
        <taxon>Viridiplantae</taxon>
        <taxon>Streptophyta</taxon>
        <taxon>Embryophyta</taxon>
        <taxon>Tracheophyta</taxon>
        <taxon>Spermatophyta</taxon>
        <taxon>Magnoliopsida</taxon>
        <taxon>Liliopsida</taxon>
        <taxon>Poales</taxon>
        <taxon>Poaceae</taxon>
        <taxon>PACMAD clade</taxon>
        <taxon>Panicoideae</taxon>
        <taxon>Andropogonodae</taxon>
        <taxon>Andropogoneae</taxon>
        <taxon>Sorghinae</taxon>
        <taxon>Sorghum</taxon>
    </lineage>
</organism>
<dbReference type="Proteomes" id="UP000000768">
    <property type="component" value="Chromosome 3"/>
</dbReference>
<keyword evidence="2" id="KW-1185">Reference proteome</keyword>
<protein>
    <submittedName>
        <fullName evidence="1">Uncharacterized protein</fullName>
    </submittedName>
</protein>
<evidence type="ECO:0000313" key="1">
    <source>
        <dbReference type="EMBL" id="OQU87314.1"/>
    </source>
</evidence>
<dbReference type="EMBL" id="CM000762">
    <property type="protein sequence ID" value="OQU87314.1"/>
    <property type="molecule type" value="Genomic_DNA"/>
</dbReference>
<dbReference type="InParanoid" id="A0A1W0VYW4"/>
<reference evidence="2" key="2">
    <citation type="journal article" date="2018" name="Plant J.">
        <title>The Sorghum bicolor reference genome: improved assembly, gene annotations, a transcriptome atlas, and signatures of genome organization.</title>
        <authorList>
            <person name="McCormick R.F."/>
            <person name="Truong S.K."/>
            <person name="Sreedasyam A."/>
            <person name="Jenkins J."/>
            <person name="Shu S."/>
            <person name="Sims D."/>
            <person name="Kennedy M."/>
            <person name="Amirebrahimi M."/>
            <person name="Weers B.D."/>
            <person name="McKinley B."/>
            <person name="Mattison A."/>
            <person name="Morishige D.T."/>
            <person name="Grimwood J."/>
            <person name="Schmutz J."/>
            <person name="Mullet J.E."/>
        </authorList>
    </citation>
    <scope>NUCLEOTIDE SEQUENCE [LARGE SCALE GENOMIC DNA]</scope>
    <source>
        <strain evidence="2">cv. BTx623</strain>
    </source>
</reference>
<accession>A0A1W0VYW4</accession>
<gene>
    <name evidence="1" type="ORF">SORBI_3003G252850</name>
</gene>